<evidence type="ECO:0000313" key="2">
    <source>
        <dbReference type="EMBL" id="MBB5685014.1"/>
    </source>
</evidence>
<dbReference type="InterPro" id="IPR053521">
    <property type="entry name" value="McjB-like"/>
</dbReference>
<name>A0A7W9AGH9_9SPHN</name>
<dbReference type="Proteomes" id="UP000549617">
    <property type="component" value="Unassembled WGS sequence"/>
</dbReference>
<dbReference type="InterPro" id="IPR032708">
    <property type="entry name" value="McjB_C"/>
</dbReference>
<gene>
    <name evidence="2" type="ORF">FHS49_001005</name>
</gene>
<sequence>MPRAHVRVANVQGDLVLLDLATDDYLCLSRHDAAPVWPALRAKGSDGPVLQELVAAHLMQQVPSTSTPWAASPPSTAVDMPAGVQARVRAGDVAAMAVATLKTLWDLSGRGSRRWLKAVARPAKEASVSDAAVFEIATRFQHMRCFFPRTGRCFVHSAMLRYVLESHAIGCKWVFGVQTHPFEAHCWVEARGAVLNDSAEHINWYTVIARF</sequence>
<feature type="domain" description="Microcin J25-processing protein McjB C-terminal" evidence="1">
    <location>
        <begin position="99"/>
        <end position="209"/>
    </location>
</feature>
<dbReference type="AlphaFoldDB" id="A0A7W9AGH9"/>
<dbReference type="RefSeq" id="WP_184015816.1">
    <property type="nucleotide sequence ID" value="NZ_JACIJC010000001.1"/>
</dbReference>
<accession>A0A7W9AGH9</accession>
<keyword evidence="3" id="KW-1185">Reference proteome</keyword>
<dbReference type="NCBIfam" id="NF033537">
    <property type="entry name" value="lasso_biosyn_B2"/>
    <property type="match status" value="1"/>
</dbReference>
<dbReference type="EMBL" id="JACIJC010000001">
    <property type="protein sequence ID" value="MBB5685014.1"/>
    <property type="molecule type" value="Genomic_DNA"/>
</dbReference>
<organism evidence="2 3">
    <name type="scientific">Sphingobium boeckii</name>
    <dbReference type="NCBI Taxonomy" id="1082345"/>
    <lineage>
        <taxon>Bacteria</taxon>
        <taxon>Pseudomonadati</taxon>
        <taxon>Pseudomonadota</taxon>
        <taxon>Alphaproteobacteria</taxon>
        <taxon>Sphingomonadales</taxon>
        <taxon>Sphingomonadaceae</taxon>
        <taxon>Sphingobium</taxon>
    </lineage>
</organism>
<comment type="caution">
    <text evidence="2">The sequence shown here is derived from an EMBL/GenBank/DDBJ whole genome shotgun (WGS) entry which is preliminary data.</text>
</comment>
<evidence type="ECO:0000259" key="1">
    <source>
        <dbReference type="Pfam" id="PF13471"/>
    </source>
</evidence>
<evidence type="ECO:0000313" key="3">
    <source>
        <dbReference type="Proteomes" id="UP000549617"/>
    </source>
</evidence>
<dbReference type="Pfam" id="PF13471">
    <property type="entry name" value="Transglut_core3"/>
    <property type="match status" value="1"/>
</dbReference>
<reference evidence="2 3" key="1">
    <citation type="submission" date="2020-08" db="EMBL/GenBank/DDBJ databases">
        <title>Genomic Encyclopedia of Type Strains, Phase IV (KMG-IV): sequencing the most valuable type-strain genomes for metagenomic binning, comparative biology and taxonomic classification.</title>
        <authorList>
            <person name="Goeker M."/>
        </authorList>
    </citation>
    <scope>NUCLEOTIDE SEQUENCE [LARGE SCALE GENOMIC DNA]</scope>
    <source>
        <strain evidence="2 3">DSM 25079</strain>
    </source>
</reference>
<protein>
    <recommendedName>
        <fullName evidence="1">Microcin J25-processing protein McjB C-terminal domain-containing protein</fullName>
    </recommendedName>
</protein>
<proteinExistence type="predicted"/>